<feature type="chain" id="PRO_5008954965" evidence="1">
    <location>
        <begin position="32"/>
        <end position="71"/>
    </location>
</feature>
<evidence type="ECO:0000256" key="1">
    <source>
        <dbReference type="SAM" id="SignalP"/>
    </source>
</evidence>
<evidence type="ECO:0000313" key="2">
    <source>
        <dbReference type="EMBL" id="BAK04448.1"/>
    </source>
</evidence>
<reference evidence="2" key="1">
    <citation type="journal article" date="2011" name="Plant Physiol.">
        <title>Comprehensive sequence analysis of 24,783 barley full-length cDNAs derived from 12 clone libraries.</title>
        <authorList>
            <person name="Matsumoto T."/>
            <person name="Tanaka T."/>
            <person name="Sakai H."/>
            <person name="Amano N."/>
            <person name="Kanamori H."/>
            <person name="Kurita K."/>
            <person name="Kikuta A."/>
            <person name="Kamiya K."/>
            <person name="Yamamoto M."/>
            <person name="Ikawa H."/>
            <person name="Fujii N."/>
            <person name="Hori K."/>
            <person name="Itoh T."/>
            <person name="Sato K."/>
        </authorList>
    </citation>
    <scope>NUCLEOTIDE SEQUENCE</scope>
    <source>
        <tissue evidence="2">Flower</tissue>
    </source>
</reference>
<accession>F2EAS6</accession>
<dbReference type="EMBL" id="AK373405">
    <property type="protein sequence ID" value="BAK04602.1"/>
    <property type="molecule type" value="mRNA"/>
</dbReference>
<sequence>MESKAMRVRLGLAALLLAGCLVMAGLQEAHAAEVTQPETTTARVLEETGSYQPEQANEYSRGCNAQSRCRG</sequence>
<dbReference type="AlphaFoldDB" id="F2EAS6"/>
<dbReference type="EMBL" id="AK373251">
    <property type="protein sequence ID" value="BAK04448.1"/>
    <property type="molecule type" value="mRNA"/>
</dbReference>
<name>F2EAS6_HORVV</name>
<protein>
    <submittedName>
        <fullName evidence="2">Predicted protein</fullName>
    </submittedName>
</protein>
<organism evidence="2">
    <name type="scientific">Hordeum vulgare subsp. vulgare</name>
    <name type="common">Domesticated barley</name>
    <dbReference type="NCBI Taxonomy" id="112509"/>
    <lineage>
        <taxon>Eukaryota</taxon>
        <taxon>Viridiplantae</taxon>
        <taxon>Streptophyta</taxon>
        <taxon>Embryophyta</taxon>
        <taxon>Tracheophyta</taxon>
        <taxon>Spermatophyta</taxon>
        <taxon>Magnoliopsida</taxon>
        <taxon>Liliopsida</taxon>
        <taxon>Poales</taxon>
        <taxon>Poaceae</taxon>
        <taxon>BOP clade</taxon>
        <taxon>Pooideae</taxon>
        <taxon>Triticodae</taxon>
        <taxon>Triticeae</taxon>
        <taxon>Hordeinae</taxon>
        <taxon>Hordeum</taxon>
    </lineage>
</organism>
<proteinExistence type="evidence at transcript level"/>
<dbReference type="PROSITE" id="PS51257">
    <property type="entry name" value="PROKAR_LIPOPROTEIN"/>
    <property type="match status" value="1"/>
</dbReference>
<feature type="signal peptide" evidence="1">
    <location>
        <begin position="1"/>
        <end position="31"/>
    </location>
</feature>
<keyword evidence="1" id="KW-0732">Signal</keyword>